<evidence type="ECO:0000313" key="2">
    <source>
        <dbReference type="Proteomes" id="UP001333996"/>
    </source>
</evidence>
<accession>A0ABU7FCN0</accession>
<proteinExistence type="predicted"/>
<dbReference type="Pfam" id="PF05331">
    <property type="entry name" value="DUF742"/>
    <property type="match status" value="1"/>
</dbReference>
<evidence type="ECO:0000313" key="1">
    <source>
        <dbReference type="EMBL" id="MED7821650.1"/>
    </source>
</evidence>
<reference evidence="1" key="1">
    <citation type="submission" date="2024-01" db="EMBL/GenBank/DDBJ databases">
        <title>First draft genome sequence data of TA4-1, the type strain of Gram-positive actinobacterium Streptomyces chiangmaiensis.</title>
        <authorList>
            <person name="Yasawong M."/>
            <person name="Nantapong N."/>
        </authorList>
    </citation>
    <scope>NUCLEOTIDE SEQUENCE</scope>
    <source>
        <strain evidence="1">TA4-1</strain>
    </source>
</reference>
<gene>
    <name evidence="1" type="ORF">VXC91_06550</name>
</gene>
<comment type="caution">
    <text evidence="1">The sequence shown here is derived from an EMBL/GenBank/DDBJ whole genome shotgun (WGS) entry which is preliminary data.</text>
</comment>
<name>A0ABU7FCN0_9ACTN</name>
<keyword evidence="2" id="KW-1185">Reference proteome</keyword>
<protein>
    <submittedName>
        <fullName evidence="1">DUF742 domain-containing protein</fullName>
    </submittedName>
</protein>
<dbReference type="PANTHER" id="PTHR36221">
    <property type="entry name" value="DUF742 DOMAIN-CONTAINING PROTEIN"/>
    <property type="match status" value="1"/>
</dbReference>
<dbReference type="InterPro" id="IPR007995">
    <property type="entry name" value="DUF742"/>
</dbReference>
<dbReference type="RefSeq" id="WP_329505804.1">
    <property type="nucleotide sequence ID" value="NZ_BAAAYZ010000015.1"/>
</dbReference>
<sequence length="126" mass="13691">MTESQDGAWLDDEAGRLVRPYTVSNGRTRSTVHFDLLSLVMATGTRPKTYLGPDCDLVLDLCGARPISVAEVAAHLHLPATVTKVLLSDLVGHNALTTQAPRPIEAASPTDRKILEEVLHGLRKRL</sequence>
<dbReference type="Proteomes" id="UP001333996">
    <property type="component" value="Unassembled WGS sequence"/>
</dbReference>
<organism evidence="1 2">
    <name type="scientific">Streptomyces chiangmaiensis</name>
    <dbReference type="NCBI Taxonomy" id="766497"/>
    <lineage>
        <taxon>Bacteria</taxon>
        <taxon>Bacillati</taxon>
        <taxon>Actinomycetota</taxon>
        <taxon>Actinomycetes</taxon>
        <taxon>Kitasatosporales</taxon>
        <taxon>Streptomycetaceae</taxon>
        <taxon>Streptomyces</taxon>
    </lineage>
</organism>
<dbReference type="PANTHER" id="PTHR36221:SF1">
    <property type="entry name" value="DUF742 DOMAIN-CONTAINING PROTEIN"/>
    <property type="match status" value="1"/>
</dbReference>
<dbReference type="EMBL" id="JAYWVC010000013">
    <property type="protein sequence ID" value="MED7821650.1"/>
    <property type="molecule type" value="Genomic_DNA"/>
</dbReference>